<feature type="transmembrane region" description="Helical" evidence="1">
    <location>
        <begin position="136"/>
        <end position="157"/>
    </location>
</feature>
<accession>A0A3N0BSC9</accession>
<dbReference type="GO" id="GO:0034220">
    <property type="term" value="P:monoatomic ion transmembrane transport"/>
    <property type="evidence" value="ECO:0007669"/>
    <property type="project" value="UniProtKB-KW"/>
</dbReference>
<comment type="caution">
    <text evidence="3">The sequence shown here is derived from an EMBL/GenBank/DDBJ whole genome shotgun (WGS) entry which is preliminary data.</text>
</comment>
<dbReference type="Pfam" id="PF07885">
    <property type="entry name" value="Ion_trans_2"/>
    <property type="match status" value="1"/>
</dbReference>
<dbReference type="InterPro" id="IPR013099">
    <property type="entry name" value="K_chnl_dom"/>
</dbReference>
<keyword evidence="1" id="KW-1133">Transmembrane helix</keyword>
<dbReference type="AlphaFoldDB" id="A0A3N0BSC9"/>
<keyword evidence="3" id="KW-0813">Transport</keyword>
<keyword evidence="4" id="KW-1185">Reference proteome</keyword>
<evidence type="ECO:0000256" key="1">
    <source>
        <dbReference type="SAM" id="Phobius"/>
    </source>
</evidence>
<dbReference type="Gene3D" id="1.10.287.70">
    <property type="match status" value="1"/>
</dbReference>
<feature type="transmembrane region" description="Helical" evidence="1">
    <location>
        <begin position="48"/>
        <end position="71"/>
    </location>
</feature>
<keyword evidence="1" id="KW-0472">Membrane</keyword>
<evidence type="ECO:0000259" key="2">
    <source>
        <dbReference type="Pfam" id="PF07885"/>
    </source>
</evidence>
<dbReference type="SUPFAM" id="SSF81324">
    <property type="entry name" value="Voltage-gated potassium channels"/>
    <property type="match status" value="1"/>
</dbReference>
<dbReference type="OrthoDB" id="8477930at2"/>
<sequence length="289" mass="31714">MEWIFSVLGFVLIALGLHDVFHTLLHPTGQGRIGRFIIDRVWRMSQALGAKALSLAGPVALVGVMLFWATLQTVGWALVYYPHVPDGFVYVDGLNEADYGDFTESLYFSLATLTTVGYGDVVVSDPWIRLFSPVEALIGFGLLTAAVTWFMQVYPALGRRRALAIRLTVLGEADYAGNIGARDTGAAAWALETLAIDVVQIRIDLTQTPESYYFRESTSALSLGASLTQAVYLSAKAADSQDPGVRLSGVVLRKALEDFAGLLARDFRLPGPDLEDYFRQFAADHKHEY</sequence>
<keyword evidence="3" id="KW-0407">Ion channel</keyword>
<dbReference type="EMBL" id="RBED01000115">
    <property type="protein sequence ID" value="RNL51965.1"/>
    <property type="molecule type" value="Genomic_DNA"/>
</dbReference>
<feature type="domain" description="Potassium channel" evidence="2">
    <location>
        <begin position="83"/>
        <end position="153"/>
    </location>
</feature>
<reference evidence="3 4" key="1">
    <citation type="submission" date="2018-10" db="EMBL/GenBank/DDBJ databases">
        <title>Genome sequencing of Arthrobacter oryzae TNB02.</title>
        <authorList>
            <person name="Cho Y.-J."/>
            <person name="Cho A."/>
            <person name="Kim O.-S."/>
        </authorList>
    </citation>
    <scope>NUCLEOTIDE SEQUENCE [LARGE SCALE GENOMIC DNA]</scope>
    <source>
        <strain evidence="3 4">TNB02</strain>
    </source>
</reference>
<dbReference type="Proteomes" id="UP000273807">
    <property type="component" value="Unassembled WGS sequence"/>
</dbReference>
<proteinExistence type="predicted"/>
<evidence type="ECO:0000313" key="4">
    <source>
        <dbReference type="Proteomes" id="UP000273807"/>
    </source>
</evidence>
<organism evidence="3 4">
    <name type="scientific">Arthrobacter oryzae</name>
    <dbReference type="NCBI Taxonomy" id="409290"/>
    <lineage>
        <taxon>Bacteria</taxon>
        <taxon>Bacillati</taxon>
        <taxon>Actinomycetota</taxon>
        <taxon>Actinomycetes</taxon>
        <taxon>Micrococcales</taxon>
        <taxon>Micrococcaceae</taxon>
        <taxon>Arthrobacter</taxon>
    </lineage>
</organism>
<name>A0A3N0BSC9_9MICC</name>
<keyword evidence="3" id="KW-0406">Ion transport</keyword>
<gene>
    <name evidence="3" type="ORF">D7003_14590</name>
</gene>
<keyword evidence="1" id="KW-0812">Transmembrane</keyword>
<dbReference type="RefSeq" id="WP_123256148.1">
    <property type="nucleotide sequence ID" value="NZ_RBED01000115.1"/>
</dbReference>
<evidence type="ECO:0000313" key="3">
    <source>
        <dbReference type="EMBL" id="RNL51965.1"/>
    </source>
</evidence>
<feature type="transmembrane region" description="Helical" evidence="1">
    <location>
        <begin position="6"/>
        <end position="27"/>
    </location>
</feature>
<protein>
    <submittedName>
        <fullName evidence="3">Two pore domain potassium channel family protein</fullName>
    </submittedName>
</protein>